<dbReference type="CDD" id="cd03255">
    <property type="entry name" value="ABC_MJ0796_LolCDE_FtsE"/>
    <property type="match status" value="1"/>
</dbReference>
<evidence type="ECO:0000313" key="12">
    <source>
        <dbReference type="EMBL" id="KRL64908.1"/>
    </source>
</evidence>
<dbReference type="GO" id="GO:0005524">
    <property type="term" value="F:ATP binding"/>
    <property type="evidence" value="ECO:0007669"/>
    <property type="project" value="UniProtKB-KW"/>
</dbReference>
<comment type="similarity">
    <text evidence="8">Belongs to the ABC transporter superfamily. HrtA family.</text>
</comment>
<protein>
    <recommendedName>
        <fullName evidence="9">Putative hemin import ATP-binding protein HrtA</fullName>
    </recommendedName>
</protein>
<evidence type="ECO:0000256" key="9">
    <source>
        <dbReference type="ARBA" id="ARBA00024432"/>
    </source>
</evidence>
<dbReference type="GO" id="GO:0016887">
    <property type="term" value="F:ATP hydrolysis activity"/>
    <property type="evidence" value="ECO:0007669"/>
    <property type="project" value="InterPro"/>
</dbReference>
<accession>A0A0R1S800</accession>
<dbReference type="AlphaFoldDB" id="A0A0R1S800"/>
<reference evidence="12 13" key="1">
    <citation type="journal article" date="2015" name="Genome Announc.">
        <title>Expanding the biotechnology potential of lactobacilli through comparative genomics of 213 strains and associated genera.</title>
        <authorList>
            <person name="Sun Z."/>
            <person name="Harris H.M."/>
            <person name="McCann A."/>
            <person name="Guo C."/>
            <person name="Argimon S."/>
            <person name="Zhang W."/>
            <person name="Yang X."/>
            <person name="Jeffery I.B."/>
            <person name="Cooney J.C."/>
            <person name="Kagawa T.F."/>
            <person name="Liu W."/>
            <person name="Song Y."/>
            <person name="Salvetti E."/>
            <person name="Wrobel A."/>
            <person name="Rasinkangas P."/>
            <person name="Parkhill J."/>
            <person name="Rea M.C."/>
            <person name="O'Sullivan O."/>
            <person name="Ritari J."/>
            <person name="Douillard F.P."/>
            <person name="Paul Ross R."/>
            <person name="Yang R."/>
            <person name="Briner A.E."/>
            <person name="Felis G.E."/>
            <person name="de Vos W.M."/>
            <person name="Barrangou R."/>
            <person name="Klaenhammer T.R."/>
            <person name="Caufield P.W."/>
            <person name="Cui Y."/>
            <person name="Zhang H."/>
            <person name="O'Toole P.W."/>
        </authorList>
    </citation>
    <scope>NUCLEOTIDE SEQUENCE [LARGE SCALE GENOMIC DNA]</scope>
    <source>
        <strain evidence="12 13">DSM 14421</strain>
    </source>
</reference>
<evidence type="ECO:0000256" key="7">
    <source>
        <dbReference type="ARBA" id="ARBA00023136"/>
    </source>
</evidence>
<organism evidence="12 13">
    <name type="scientific">Lentilactobacillus diolivorans DSM 14421</name>
    <dbReference type="NCBI Taxonomy" id="1423739"/>
    <lineage>
        <taxon>Bacteria</taxon>
        <taxon>Bacillati</taxon>
        <taxon>Bacillota</taxon>
        <taxon>Bacilli</taxon>
        <taxon>Lactobacillales</taxon>
        <taxon>Lactobacillaceae</taxon>
        <taxon>Lentilactobacillus</taxon>
    </lineage>
</organism>
<dbReference type="SMART" id="SM00382">
    <property type="entry name" value="AAA"/>
    <property type="match status" value="1"/>
</dbReference>
<dbReference type="InterPro" id="IPR017911">
    <property type="entry name" value="MacB-like_ATP-bd"/>
</dbReference>
<evidence type="ECO:0000256" key="2">
    <source>
        <dbReference type="ARBA" id="ARBA00011131"/>
    </source>
</evidence>
<evidence type="ECO:0000256" key="8">
    <source>
        <dbReference type="ARBA" id="ARBA00024359"/>
    </source>
</evidence>
<dbReference type="Pfam" id="PF00005">
    <property type="entry name" value="ABC_tran"/>
    <property type="match status" value="1"/>
</dbReference>
<comment type="subcellular location">
    <subcellularLocation>
        <location evidence="1">Cell membrane</location>
        <topology evidence="1">Peripheral membrane protein</topology>
    </subcellularLocation>
</comment>
<name>A0A0R1S800_9LACO</name>
<evidence type="ECO:0000256" key="1">
    <source>
        <dbReference type="ARBA" id="ARBA00004202"/>
    </source>
</evidence>
<dbReference type="PANTHER" id="PTHR24220:SF666">
    <property type="entry name" value="HEMIN IMPORT ATP-BINDING PROTEIN HRTA-RELATED"/>
    <property type="match status" value="1"/>
</dbReference>
<evidence type="ECO:0000256" key="10">
    <source>
        <dbReference type="ARBA" id="ARBA00024721"/>
    </source>
</evidence>
<dbReference type="Gene3D" id="3.40.50.300">
    <property type="entry name" value="P-loop containing nucleotide triphosphate hydrolases"/>
    <property type="match status" value="1"/>
</dbReference>
<comment type="function">
    <text evidence="10">Part of the ABC transporter complex hrt involved in hemin import. Responsible for energy coupling to the transport system.</text>
</comment>
<dbReference type="InterPro" id="IPR003439">
    <property type="entry name" value="ABC_transporter-like_ATP-bd"/>
</dbReference>
<keyword evidence="5" id="KW-0547">Nucleotide-binding</keyword>
<evidence type="ECO:0000256" key="4">
    <source>
        <dbReference type="ARBA" id="ARBA00022475"/>
    </source>
</evidence>
<comment type="subunit">
    <text evidence="2">The complex is composed of two ATP-binding proteins (HrtA), two transmembrane proteins (HrtB) and a solute-binding protein.</text>
</comment>
<dbReference type="GO" id="GO:0005886">
    <property type="term" value="C:plasma membrane"/>
    <property type="evidence" value="ECO:0007669"/>
    <property type="project" value="UniProtKB-SubCell"/>
</dbReference>
<proteinExistence type="inferred from homology"/>
<dbReference type="Proteomes" id="UP000052013">
    <property type="component" value="Unassembled WGS sequence"/>
</dbReference>
<comment type="caution">
    <text evidence="12">The sequence shown here is derived from an EMBL/GenBank/DDBJ whole genome shotgun (WGS) entry which is preliminary data.</text>
</comment>
<evidence type="ECO:0000256" key="6">
    <source>
        <dbReference type="ARBA" id="ARBA00022840"/>
    </source>
</evidence>
<evidence type="ECO:0000256" key="5">
    <source>
        <dbReference type="ARBA" id="ARBA00022741"/>
    </source>
</evidence>
<keyword evidence="3" id="KW-0813">Transport</keyword>
<dbReference type="PROSITE" id="PS50893">
    <property type="entry name" value="ABC_TRANSPORTER_2"/>
    <property type="match status" value="1"/>
</dbReference>
<feature type="domain" description="ABC transporter" evidence="11">
    <location>
        <begin position="4"/>
        <end position="234"/>
    </location>
</feature>
<gene>
    <name evidence="12" type="ORF">FC85_GL000696</name>
</gene>
<keyword evidence="7" id="KW-0472">Membrane</keyword>
<dbReference type="InterPro" id="IPR015854">
    <property type="entry name" value="ABC_transpr_LolD-like"/>
</dbReference>
<sequence>MSVIELKNINKYFGTGTAKVHVLHDINFSAAKGDLIVVVGPSGSGKSTFLTIAGGLQTPSSGEVIVEGKPVSELNKKQRDKLRLNQVGFVLQSYSLVPYLRVKEQFEFVRKIKPNGNLGHEELENLLNELGIESLVNKYPGQLSGGQTQRVAIARALYANPEIVLADEPTAALDSARVIEVGKMFKELAERHNKAVVIVTHDTRLMDFADQTYEILDGRMSVRKPTHITNNQFES</sequence>
<evidence type="ECO:0000259" key="11">
    <source>
        <dbReference type="PROSITE" id="PS50893"/>
    </source>
</evidence>
<evidence type="ECO:0000256" key="3">
    <source>
        <dbReference type="ARBA" id="ARBA00022448"/>
    </source>
</evidence>
<dbReference type="RefSeq" id="WP_057865157.1">
    <property type="nucleotide sequence ID" value="NZ_AZEY01000079.1"/>
</dbReference>
<dbReference type="PANTHER" id="PTHR24220">
    <property type="entry name" value="IMPORT ATP-BINDING PROTEIN"/>
    <property type="match status" value="1"/>
</dbReference>
<dbReference type="EMBL" id="AZEY01000079">
    <property type="protein sequence ID" value="KRL64908.1"/>
    <property type="molecule type" value="Genomic_DNA"/>
</dbReference>
<dbReference type="STRING" id="1423739.FC85_GL000696"/>
<dbReference type="InterPro" id="IPR003593">
    <property type="entry name" value="AAA+_ATPase"/>
</dbReference>
<dbReference type="InterPro" id="IPR027417">
    <property type="entry name" value="P-loop_NTPase"/>
</dbReference>
<dbReference type="SUPFAM" id="SSF52540">
    <property type="entry name" value="P-loop containing nucleoside triphosphate hydrolases"/>
    <property type="match status" value="1"/>
</dbReference>
<dbReference type="PATRIC" id="fig|1423739.3.peg.727"/>
<keyword evidence="6" id="KW-0067">ATP-binding</keyword>
<dbReference type="GO" id="GO:0022857">
    <property type="term" value="F:transmembrane transporter activity"/>
    <property type="evidence" value="ECO:0007669"/>
    <property type="project" value="TreeGrafter"/>
</dbReference>
<keyword evidence="4" id="KW-1003">Cell membrane</keyword>
<evidence type="ECO:0000313" key="13">
    <source>
        <dbReference type="Proteomes" id="UP000052013"/>
    </source>
</evidence>